<dbReference type="Pfam" id="PF00353">
    <property type="entry name" value="HemolysinCabind"/>
    <property type="match status" value="4"/>
</dbReference>
<accession>A0ABT8XGD2</accession>
<evidence type="ECO:0000256" key="1">
    <source>
        <dbReference type="ARBA" id="ARBA00004613"/>
    </source>
</evidence>
<reference evidence="3" key="1">
    <citation type="submission" date="2022-04" db="EMBL/GenBank/DDBJ databases">
        <title>Shinella lacus sp. nov., a novel member of the genus Shinella from water.</title>
        <authorList>
            <person name="Deng Y."/>
        </authorList>
    </citation>
    <scope>NUCLEOTIDE SEQUENCE</scope>
    <source>
        <strain evidence="3">JCM 31239</strain>
    </source>
</reference>
<dbReference type="PRINTS" id="PR00313">
    <property type="entry name" value="CABNDNGRPT"/>
</dbReference>
<dbReference type="PROSITE" id="PS00330">
    <property type="entry name" value="HEMOLYSIN_CALCIUM"/>
    <property type="match status" value="2"/>
</dbReference>
<name>A0ABT8XGD2_9HYPH</name>
<evidence type="ECO:0000313" key="3">
    <source>
        <dbReference type="EMBL" id="MDO6122755.1"/>
    </source>
</evidence>
<dbReference type="Proteomes" id="UP001177080">
    <property type="component" value="Unassembled WGS sequence"/>
</dbReference>
<dbReference type="PANTHER" id="PTHR38340:SF1">
    <property type="entry name" value="S-LAYER PROTEIN"/>
    <property type="match status" value="1"/>
</dbReference>
<organism evidence="3 4">
    <name type="scientific">Shinella curvata</name>
    <dbReference type="NCBI Taxonomy" id="1817964"/>
    <lineage>
        <taxon>Bacteria</taxon>
        <taxon>Pseudomonadati</taxon>
        <taxon>Pseudomonadota</taxon>
        <taxon>Alphaproteobacteria</taxon>
        <taxon>Hyphomicrobiales</taxon>
        <taxon>Rhizobiaceae</taxon>
        <taxon>Shinella</taxon>
    </lineage>
</organism>
<dbReference type="InterPro" id="IPR011049">
    <property type="entry name" value="Serralysin-like_metalloprot_C"/>
</dbReference>
<dbReference type="InterPro" id="IPR018511">
    <property type="entry name" value="Hemolysin-typ_Ca-bd_CS"/>
</dbReference>
<proteinExistence type="predicted"/>
<dbReference type="RefSeq" id="WP_244760432.1">
    <property type="nucleotide sequence ID" value="NZ_JALJCJ010000002.1"/>
</dbReference>
<evidence type="ECO:0000313" key="4">
    <source>
        <dbReference type="Proteomes" id="UP001177080"/>
    </source>
</evidence>
<comment type="subcellular location">
    <subcellularLocation>
        <location evidence="1">Secreted</location>
    </subcellularLocation>
</comment>
<comment type="caution">
    <text evidence="3">The sequence shown here is derived from an EMBL/GenBank/DDBJ whole genome shotgun (WGS) entry which is preliminary data.</text>
</comment>
<dbReference type="InterPro" id="IPR001343">
    <property type="entry name" value="Hemolysn_Ca-bd"/>
</dbReference>
<dbReference type="InterPro" id="IPR050557">
    <property type="entry name" value="RTX_toxin/Mannuronan_C5-epim"/>
</dbReference>
<gene>
    <name evidence="3" type="ORF">GB928_016295</name>
</gene>
<protein>
    <submittedName>
        <fullName evidence="3">Calcium-binding protein</fullName>
    </submittedName>
</protein>
<evidence type="ECO:0000256" key="2">
    <source>
        <dbReference type="ARBA" id="ARBA00022525"/>
    </source>
</evidence>
<sequence length="352" mass="37270">MAVIIDGTDDDDLIVQNYRIEVDVYAYGGNDEIILNRTDKWGGFNRVNAGTGNDTVRNSFEGGNVISLGSGNDYYTHSGAAYDPDAYDKVYGGSGNDVFKVKSYQSVYYGDSGNDTFYSAGFENSFNGGDGIDTINYSLQDSSSEEGSGIYVNLSKGKAWAISDRIEILSRIENATGTGYDDTLIGTSGANVLKGGSGKDQLEGLAGNDKLYGGNGIDILYGDAGNDRLYGNSGNDRLYGGSGKDFLVGGSGADTFGFTRLSDSKVGSQRDVIDDFNPDSDGDRINLSVLDANINTSANNRFVFIGKDSFSGTAGELRYAGTIISGDVDGDGVADFQIDAGLDKYIASDFLL</sequence>
<dbReference type="Gene3D" id="2.160.20.160">
    <property type="match status" value="1"/>
</dbReference>
<keyword evidence="4" id="KW-1185">Reference proteome</keyword>
<dbReference type="PANTHER" id="PTHR38340">
    <property type="entry name" value="S-LAYER PROTEIN"/>
    <property type="match status" value="1"/>
</dbReference>
<dbReference type="SUPFAM" id="SSF51120">
    <property type="entry name" value="beta-Roll"/>
    <property type="match status" value="2"/>
</dbReference>
<dbReference type="EMBL" id="WHSC02000007">
    <property type="protein sequence ID" value="MDO6122755.1"/>
    <property type="molecule type" value="Genomic_DNA"/>
</dbReference>
<dbReference type="Gene3D" id="2.150.10.10">
    <property type="entry name" value="Serralysin-like metalloprotease, C-terminal"/>
    <property type="match status" value="2"/>
</dbReference>
<keyword evidence="2" id="KW-0964">Secreted</keyword>